<gene>
    <name evidence="2" type="ORF">GCM10022226_10770</name>
</gene>
<evidence type="ECO:0000256" key="1">
    <source>
        <dbReference type="SAM" id="MobiDB-lite"/>
    </source>
</evidence>
<evidence type="ECO:0000313" key="3">
    <source>
        <dbReference type="Proteomes" id="UP001500888"/>
    </source>
</evidence>
<comment type="caution">
    <text evidence="2">The sequence shown here is derived from an EMBL/GenBank/DDBJ whole genome shotgun (WGS) entry which is preliminary data.</text>
</comment>
<sequence>MSEFVGVDPAGLQELAGRLQRLHTLLARHGPMIQQKMQKWDSGVSFAALPRLIDEALNDARDMQARTTKAYDLAREKGWKGLGGDAFHHDRAHPPTVHLDWTTTGQSGTEATQDAQALAGAVTSKDPEQASAGLPALAENLSRHLGDKAYLAAFWAEACPQALQAARALTNRAGATLFSAESASILRALGSSLAAATQMRLGTGKERRPLLSEATRAAITRNPDPWSVGMLFKYGPDGKIWDSRFLAEVTRSMLDARAAGEIEIPIPGSTSADLLEAESRTFSGPKLRAEFDPVVAVIDRASQNGQAARHVLGDPPSGFRYATMLVSDQWHTQGSSTEPFTRFARVPVPARLNDQVDLSSHAADFLRAAVSAGRGATEDASESAWSVVNIVRAASAFSTRHPGEALPCDIRRALVFTAGRYLPDLAASAAARDAVNEARLDGAEGVWRAHLSRDDLSRFLRAAHGSSTEY</sequence>
<protein>
    <submittedName>
        <fullName evidence="2">Uncharacterized protein</fullName>
    </submittedName>
</protein>
<accession>A0ABP7HFS4</accession>
<dbReference type="Proteomes" id="UP001500888">
    <property type="component" value="Unassembled WGS sequence"/>
</dbReference>
<proteinExistence type="predicted"/>
<name>A0ABP7HFS4_9ACTN</name>
<organism evidence="2 3">
    <name type="scientific">Sphaerisporangium flaviroseum</name>
    <dbReference type="NCBI Taxonomy" id="509199"/>
    <lineage>
        <taxon>Bacteria</taxon>
        <taxon>Bacillati</taxon>
        <taxon>Actinomycetota</taxon>
        <taxon>Actinomycetes</taxon>
        <taxon>Streptosporangiales</taxon>
        <taxon>Streptosporangiaceae</taxon>
        <taxon>Sphaerisporangium</taxon>
    </lineage>
</organism>
<reference evidence="3" key="1">
    <citation type="journal article" date="2019" name="Int. J. Syst. Evol. Microbiol.">
        <title>The Global Catalogue of Microorganisms (GCM) 10K type strain sequencing project: providing services to taxonomists for standard genome sequencing and annotation.</title>
        <authorList>
            <consortium name="The Broad Institute Genomics Platform"/>
            <consortium name="The Broad Institute Genome Sequencing Center for Infectious Disease"/>
            <person name="Wu L."/>
            <person name="Ma J."/>
        </authorList>
    </citation>
    <scope>NUCLEOTIDE SEQUENCE [LARGE SCALE GENOMIC DNA]</scope>
    <source>
        <strain evidence="3">JCM 16908</strain>
    </source>
</reference>
<feature type="compositionally biased region" description="Polar residues" evidence="1">
    <location>
        <begin position="101"/>
        <end position="112"/>
    </location>
</feature>
<dbReference type="EMBL" id="BAAAZR010000001">
    <property type="protein sequence ID" value="GAA3793333.1"/>
    <property type="molecule type" value="Genomic_DNA"/>
</dbReference>
<evidence type="ECO:0000313" key="2">
    <source>
        <dbReference type="EMBL" id="GAA3793333.1"/>
    </source>
</evidence>
<feature type="region of interest" description="Disordered" evidence="1">
    <location>
        <begin position="85"/>
        <end position="112"/>
    </location>
</feature>
<keyword evidence="3" id="KW-1185">Reference proteome</keyword>
<dbReference type="RefSeq" id="WP_344934886.1">
    <property type="nucleotide sequence ID" value="NZ_BAAAZR010000001.1"/>
</dbReference>